<reference evidence="2 3" key="1">
    <citation type="submission" date="2023-09" db="EMBL/GenBank/DDBJ databases">
        <authorList>
            <person name="Rey-Velasco X."/>
        </authorList>
    </citation>
    <scope>NUCLEOTIDE SEQUENCE [LARGE SCALE GENOMIC DNA]</scope>
    <source>
        <strain evidence="2 3">W431</strain>
    </source>
</reference>
<dbReference type="Pfam" id="PF03807">
    <property type="entry name" value="F420_oxidored"/>
    <property type="match status" value="1"/>
</dbReference>
<organism evidence="2 3">
    <name type="scientific">Thalassotalea castellviae</name>
    <dbReference type="NCBI Taxonomy" id="3075612"/>
    <lineage>
        <taxon>Bacteria</taxon>
        <taxon>Pseudomonadati</taxon>
        <taxon>Pseudomonadota</taxon>
        <taxon>Gammaproteobacteria</taxon>
        <taxon>Alteromonadales</taxon>
        <taxon>Colwelliaceae</taxon>
        <taxon>Thalassotalea</taxon>
    </lineage>
</organism>
<dbReference type="PANTHER" id="PTHR48079">
    <property type="entry name" value="PROTEIN YEEZ"/>
    <property type="match status" value="1"/>
</dbReference>
<dbReference type="Proteomes" id="UP001266357">
    <property type="component" value="Unassembled WGS sequence"/>
</dbReference>
<dbReference type="InterPro" id="IPR051783">
    <property type="entry name" value="NAD(P)-dependent_oxidoreduct"/>
</dbReference>
<dbReference type="SUPFAM" id="SSF51735">
    <property type="entry name" value="NAD(P)-binding Rossmann-fold domains"/>
    <property type="match status" value="1"/>
</dbReference>
<keyword evidence="3" id="KW-1185">Reference proteome</keyword>
<dbReference type="EMBL" id="JAVRIF010000011">
    <property type="protein sequence ID" value="MDT0605145.1"/>
    <property type="molecule type" value="Genomic_DNA"/>
</dbReference>
<evidence type="ECO:0000313" key="3">
    <source>
        <dbReference type="Proteomes" id="UP001266357"/>
    </source>
</evidence>
<name>A0ABU3A5G8_9GAMM</name>
<protein>
    <submittedName>
        <fullName evidence="2">NAD(P)H-binding protein</fullName>
    </submittedName>
</protein>
<evidence type="ECO:0000313" key="2">
    <source>
        <dbReference type="EMBL" id="MDT0605145.1"/>
    </source>
</evidence>
<comment type="caution">
    <text evidence="2">The sequence shown here is derived from an EMBL/GenBank/DDBJ whole genome shotgun (WGS) entry which is preliminary data.</text>
</comment>
<dbReference type="RefSeq" id="WP_311584429.1">
    <property type="nucleotide sequence ID" value="NZ_JAVRIF010000011.1"/>
</dbReference>
<dbReference type="InterPro" id="IPR028939">
    <property type="entry name" value="P5C_Rdtase_cat_N"/>
</dbReference>
<dbReference type="PANTHER" id="PTHR48079:SF6">
    <property type="entry name" value="NAD(P)-BINDING DOMAIN-CONTAINING PROTEIN-RELATED"/>
    <property type="match status" value="1"/>
</dbReference>
<dbReference type="Gene3D" id="3.40.50.720">
    <property type="entry name" value="NAD(P)-binding Rossmann-like Domain"/>
    <property type="match status" value="1"/>
</dbReference>
<gene>
    <name evidence="2" type="ORF">RM573_16190</name>
</gene>
<feature type="domain" description="Pyrroline-5-carboxylate reductase catalytic N-terminal" evidence="1">
    <location>
        <begin position="14"/>
        <end position="55"/>
    </location>
</feature>
<evidence type="ECO:0000259" key="1">
    <source>
        <dbReference type="Pfam" id="PF03807"/>
    </source>
</evidence>
<dbReference type="InterPro" id="IPR036291">
    <property type="entry name" value="NAD(P)-bd_dom_sf"/>
</dbReference>
<proteinExistence type="predicted"/>
<accession>A0ABU3A5G8</accession>
<sequence>MNAEQDRHKNEQERVGIIGCGWLGKALVTALVQEKYQVVATTQHTENLSVIHELGAQAELLSLPMNQVNNSVPTVFRCQTLIICIPPGIRKGKKDYPDHIAAIIKQAESCHVGKVILISSTAVYEGIDGDITESAKLNNNIEKVKLLSQAEQHVLDFSNQGVVIRAAGLVGPKRHPAIFFKNNRVLTSPKAYVNLVHQADMVGQILLMIKNDSIQGVFNAVSETHVTKKYFYTVAAKAFNVAPPRFDTQTEVAESRRKVLSDKIRNTLGYQYQYDDLIAWLINTEQDKKLNDG</sequence>